<dbReference type="EMBL" id="GL385398">
    <property type="protein sequence ID" value="EJT74642.1"/>
    <property type="molecule type" value="Genomic_DNA"/>
</dbReference>
<keyword evidence="4" id="KW-1185">Reference proteome</keyword>
<dbReference type="Proteomes" id="UP000006039">
    <property type="component" value="Unassembled WGS sequence"/>
</dbReference>
<name>J3P4P5_GAET3</name>
<dbReference type="EnsemblFungi" id="EJT74642">
    <property type="protein sequence ID" value="EJT74642"/>
    <property type="gene ID" value="GGTG_08482"/>
</dbReference>
<dbReference type="RefSeq" id="XP_009224586.1">
    <property type="nucleotide sequence ID" value="XM_009226322.1"/>
</dbReference>
<dbReference type="GeneID" id="20348940"/>
<protein>
    <recommendedName>
        <fullName evidence="1">NACHT-NTPase and P-loop NTPases N-terminal domain-containing protein</fullName>
    </recommendedName>
</protein>
<accession>J3P4P5</accession>
<dbReference type="AlphaFoldDB" id="J3P4P5"/>
<evidence type="ECO:0000313" key="2">
    <source>
        <dbReference type="EMBL" id="EJT74642.1"/>
    </source>
</evidence>
<reference evidence="3" key="4">
    <citation type="journal article" date="2015" name="G3 (Bethesda)">
        <title>Genome sequences of three phytopathogenic species of the Magnaporthaceae family of fungi.</title>
        <authorList>
            <person name="Okagaki L.H."/>
            <person name="Nunes C.C."/>
            <person name="Sailsbery J."/>
            <person name="Clay B."/>
            <person name="Brown D."/>
            <person name="John T."/>
            <person name="Oh Y."/>
            <person name="Young N."/>
            <person name="Fitzgerald M."/>
            <person name="Haas B.J."/>
            <person name="Zeng Q."/>
            <person name="Young S."/>
            <person name="Adiconis X."/>
            <person name="Fan L."/>
            <person name="Levin J.Z."/>
            <person name="Mitchell T.K."/>
            <person name="Okubara P.A."/>
            <person name="Farman M.L."/>
            <person name="Kohn L.M."/>
            <person name="Birren B."/>
            <person name="Ma L.-J."/>
            <person name="Dean R.A."/>
        </authorList>
    </citation>
    <scope>NUCLEOTIDE SEQUENCE</scope>
    <source>
        <strain evidence="3">R3-111a-1</strain>
    </source>
</reference>
<evidence type="ECO:0000259" key="1">
    <source>
        <dbReference type="Pfam" id="PF17107"/>
    </source>
</evidence>
<sequence>MSGAEAVIGTIASVVAVCTSARDGYKSIQDMRDLPVIFRQVEPKISIIIGTLETIQEEARTATIVRLEEINKVAASCQPKVDKLSLISEKLKVDDSNSLIDKYVSIVRRWGKKGRVEDLLKDLIQAMVRLAAHCSVATAREQQLSLLKQALTDLEETGQSIPDSMLEARGTSISIAGTGTQQNQIGNNNTLNSTGGGHVFGSPPRILTTDEACLLWIKGDPGKGKTMLLCGIINERKTINPGILLNILRRPLLVQNSGDAHAFLVIDALDECTILSTCPRVKWIASSRSFYNIEERLRTAEQISRLSLELNKDSVSAAVKASHLFKNFQGTFLWAALAIRALYDVAIPSKVHPTLRSFLPGFDSPYERARYEKFNLFVNSTSPGYLDLMGLIGLSVEVIKELIEAVCQTKPNPVWRLGSR</sequence>
<feature type="domain" description="NACHT-NTPase and P-loop NTPases N-terminal" evidence="1">
    <location>
        <begin position="11"/>
        <end position="128"/>
    </location>
</feature>
<organism evidence="2">
    <name type="scientific">Gaeumannomyces tritici (strain R3-111a-1)</name>
    <name type="common">Wheat and barley take-all root rot fungus</name>
    <name type="synonym">Gaeumannomyces graminis var. tritici</name>
    <dbReference type="NCBI Taxonomy" id="644352"/>
    <lineage>
        <taxon>Eukaryota</taxon>
        <taxon>Fungi</taxon>
        <taxon>Dikarya</taxon>
        <taxon>Ascomycota</taxon>
        <taxon>Pezizomycotina</taxon>
        <taxon>Sordariomycetes</taxon>
        <taxon>Sordariomycetidae</taxon>
        <taxon>Magnaporthales</taxon>
        <taxon>Magnaporthaceae</taxon>
        <taxon>Gaeumannomyces</taxon>
    </lineage>
</organism>
<evidence type="ECO:0000313" key="3">
    <source>
        <dbReference type="EnsemblFungi" id="EJT74642"/>
    </source>
</evidence>
<proteinExistence type="predicted"/>
<dbReference type="STRING" id="644352.J3P4P5"/>
<dbReference type="Pfam" id="PF17107">
    <property type="entry name" value="SesA"/>
    <property type="match status" value="1"/>
</dbReference>
<gene>
    <name evidence="3" type="primary">20348940</name>
    <name evidence="2" type="ORF">GGTG_08482</name>
</gene>
<reference evidence="3" key="5">
    <citation type="submission" date="2018-04" db="UniProtKB">
        <authorList>
            <consortium name="EnsemblFungi"/>
        </authorList>
    </citation>
    <scope>IDENTIFICATION</scope>
    <source>
        <strain evidence="3">R3-111a-1</strain>
    </source>
</reference>
<reference evidence="4" key="1">
    <citation type="submission" date="2010-07" db="EMBL/GenBank/DDBJ databases">
        <title>The genome sequence of Gaeumannomyces graminis var. tritici strain R3-111a-1.</title>
        <authorList>
            <consortium name="The Broad Institute Genome Sequencing Platform"/>
            <person name="Ma L.-J."/>
            <person name="Dead R."/>
            <person name="Young S."/>
            <person name="Zeng Q."/>
            <person name="Koehrsen M."/>
            <person name="Alvarado L."/>
            <person name="Berlin A."/>
            <person name="Chapman S.B."/>
            <person name="Chen Z."/>
            <person name="Freedman E."/>
            <person name="Gellesch M."/>
            <person name="Goldberg J."/>
            <person name="Griggs A."/>
            <person name="Gujja S."/>
            <person name="Heilman E.R."/>
            <person name="Heiman D."/>
            <person name="Hepburn T."/>
            <person name="Howarth C."/>
            <person name="Jen D."/>
            <person name="Larson L."/>
            <person name="Mehta T."/>
            <person name="Neiman D."/>
            <person name="Pearson M."/>
            <person name="Roberts A."/>
            <person name="Saif S."/>
            <person name="Shea T."/>
            <person name="Shenoy N."/>
            <person name="Sisk P."/>
            <person name="Stolte C."/>
            <person name="Sykes S."/>
            <person name="Walk T."/>
            <person name="White J."/>
            <person name="Yandava C."/>
            <person name="Haas B."/>
            <person name="Nusbaum C."/>
            <person name="Birren B."/>
        </authorList>
    </citation>
    <scope>NUCLEOTIDE SEQUENCE [LARGE SCALE GENOMIC DNA]</scope>
    <source>
        <strain evidence="4">R3-111a-1</strain>
    </source>
</reference>
<dbReference type="InterPro" id="IPR031352">
    <property type="entry name" value="SesA"/>
</dbReference>
<reference evidence="2" key="3">
    <citation type="submission" date="2010-09" db="EMBL/GenBank/DDBJ databases">
        <title>Annotation of Gaeumannomyces graminis var. tritici R3-111a-1.</title>
        <authorList>
            <consortium name="The Broad Institute Genome Sequencing Platform"/>
            <person name="Ma L.-J."/>
            <person name="Dead R."/>
            <person name="Young S.K."/>
            <person name="Zeng Q."/>
            <person name="Gargeya S."/>
            <person name="Fitzgerald M."/>
            <person name="Haas B."/>
            <person name="Abouelleil A."/>
            <person name="Alvarado L."/>
            <person name="Arachchi H.M."/>
            <person name="Berlin A."/>
            <person name="Brown A."/>
            <person name="Chapman S.B."/>
            <person name="Chen Z."/>
            <person name="Dunbar C."/>
            <person name="Freedman E."/>
            <person name="Gearin G."/>
            <person name="Gellesch M."/>
            <person name="Goldberg J."/>
            <person name="Griggs A."/>
            <person name="Gujja S."/>
            <person name="Heiman D."/>
            <person name="Howarth C."/>
            <person name="Larson L."/>
            <person name="Lui A."/>
            <person name="MacDonald P.J.P."/>
            <person name="Mehta T."/>
            <person name="Montmayeur A."/>
            <person name="Murphy C."/>
            <person name="Neiman D."/>
            <person name="Pearson M."/>
            <person name="Priest M."/>
            <person name="Roberts A."/>
            <person name="Saif S."/>
            <person name="Shea T."/>
            <person name="Shenoy N."/>
            <person name="Sisk P."/>
            <person name="Stolte C."/>
            <person name="Sykes S."/>
            <person name="Yandava C."/>
            <person name="Wortman J."/>
            <person name="Nusbaum C."/>
            <person name="Birren B."/>
        </authorList>
    </citation>
    <scope>NUCLEOTIDE SEQUENCE</scope>
    <source>
        <strain evidence="2">R3-111a-1</strain>
    </source>
</reference>
<reference evidence="2" key="2">
    <citation type="submission" date="2010-07" db="EMBL/GenBank/DDBJ databases">
        <authorList>
            <consortium name="The Broad Institute Genome Sequencing Platform"/>
            <consortium name="Broad Institute Genome Sequencing Center for Infectious Disease"/>
            <person name="Ma L.-J."/>
            <person name="Dead R."/>
            <person name="Young S."/>
            <person name="Zeng Q."/>
            <person name="Koehrsen M."/>
            <person name="Alvarado L."/>
            <person name="Berlin A."/>
            <person name="Chapman S.B."/>
            <person name="Chen Z."/>
            <person name="Freedman E."/>
            <person name="Gellesch M."/>
            <person name="Goldberg J."/>
            <person name="Griggs A."/>
            <person name="Gujja S."/>
            <person name="Heilman E.R."/>
            <person name="Heiman D."/>
            <person name="Hepburn T."/>
            <person name="Howarth C."/>
            <person name="Jen D."/>
            <person name="Larson L."/>
            <person name="Mehta T."/>
            <person name="Neiman D."/>
            <person name="Pearson M."/>
            <person name="Roberts A."/>
            <person name="Saif S."/>
            <person name="Shea T."/>
            <person name="Shenoy N."/>
            <person name="Sisk P."/>
            <person name="Stolte C."/>
            <person name="Sykes S."/>
            <person name="Walk T."/>
            <person name="White J."/>
            <person name="Yandava C."/>
            <person name="Haas B."/>
            <person name="Nusbaum C."/>
            <person name="Birren B."/>
        </authorList>
    </citation>
    <scope>NUCLEOTIDE SEQUENCE</scope>
    <source>
        <strain evidence="2">R3-111a-1</strain>
    </source>
</reference>
<dbReference type="HOGENOM" id="CLU_653906_0_0_1"/>
<evidence type="ECO:0000313" key="4">
    <source>
        <dbReference type="Proteomes" id="UP000006039"/>
    </source>
</evidence>
<dbReference type="OrthoDB" id="674604at2759"/>
<dbReference type="VEuPathDB" id="FungiDB:GGTG_08482"/>